<proteinExistence type="predicted"/>
<name>A0A517QWH4_9PLAN</name>
<gene>
    <name evidence="1" type="ORF">Pan189_03090</name>
</gene>
<dbReference type="Proteomes" id="UP000317318">
    <property type="component" value="Chromosome"/>
</dbReference>
<keyword evidence="2" id="KW-1185">Reference proteome</keyword>
<dbReference type="AlphaFoldDB" id="A0A517QWH4"/>
<dbReference type="KEGG" id="svp:Pan189_03090"/>
<sequence length="76" mass="8600">MLGLLRLPWTNNPPLPLDDNFAQRLFDDMAICPELYDIEPSLTALERTDFGLRDLERIGQIDLRQSGCLSAVAEQP</sequence>
<protein>
    <submittedName>
        <fullName evidence="1">Uncharacterized protein</fullName>
    </submittedName>
</protein>
<dbReference type="EMBL" id="CP036268">
    <property type="protein sequence ID" value="QDT35954.1"/>
    <property type="molecule type" value="Genomic_DNA"/>
</dbReference>
<organism evidence="1 2">
    <name type="scientific">Stratiformator vulcanicus</name>
    <dbReference type="NCBI Taxonomy" id="2527980"/>
    <lineage>
        <taxon>Bacteria</taxon>
        <taxon>Pseudomonadati</taxon>
        <taxon>Planctomycetota</taxon>
        <taxon>Planctomycetia</taxon>
        <taxon>Planctomycetales</taxon>
        <taxon>Planctomycetaceae</taxon>
        <taxon>Stratiformator</taxon>
    </lineage>
</organism>
<evidence type="ECO:0000313" key="2">
    <source>
        <dbReference type="Proteomes" id="UP000317318"/>
    </source>
</evidence>
<accession>A0A517QWH4</accession>
<evidence type="ECO:0000313" key="1">
    <source>
        <dbReference type="EMBL" id="QDT35954.1"/>
    </source>
</evidence>
<reference evidence="1 2" key="1">
    <citation type="submission" date="2019-02" db="EMBL/GenBank/DDBJ databases">
        <title>Deep-cultivation of Planctomycetes and their phenomic and genomic characterization uncovers novel biology.</title>
        <authorList>
            <person name="Wiegand S."/>
            <person name="Jogler M."/>
            <person name="Boedeker C."/>
            <person name="Pinto D."/>
            <person name="Vollmers J."/>
            <person name="Rivas-Marin E."/>
            <person name="Kohn T."/>
            <person name="Peeters S.H."/>
            <person name="Heuer A."/>
            <person name="Rast P."/>
            <person name="Oberbeckmann S."/>
            <person name="Bunk B."/>
            <person name="Jeske O."/>
            <person name="Meyerdierks A."/>
            <person name="Storesund J.E."/>
            <person name="Kallscheuer N."/>
            <person name="Luecker S."/>
            <person name="Lage O.M."/>
            <person name="Pohl T."/>
            <person name="Merkel B.J."/>
            <person name="Hornburger P."/>
            <person name="Mueller R.-W."/>
            <person name="Bruemmer F."/>
            <person name="Labrenz M."/>
            <person name="Spormann A.M."/>
            <person name="Op den Camp H."/>
            <person name="Overmann J."/>
            <person name="Amann R."/>
            <person name="Jetten M.S.M."/>
            <person name="Mascher T."/>
            <person name="Medema M.H."/>
            <person name="Devos D.P."/>
            <person name="Kaster A.-K."/>
            <person name="Ovreas L."/>
            <person name="Rohde M."/>
            <person name="Galperin M.Y."/>
            <person name="Jogler C."/>
        </authorList>
    </citation>
    <scope>NUCLEOTIDE SEQUENCE [LARGE SCALE GENOMIC DNA]</scope>
    <source>
        <strain evidence="1 2">Pan189</strain>
    </source>
</reference>